<accession>N4XAV4</accession>
<protein>
    <submittedName>
        <fullName evidence="1">Uncharacterized protein</fullName>
    </submittedName>
</protein>
<sequence length="118" mass="13513">MGSRIKSLLKSFLQPRGFTIYRTYYGPGSDQQWDELIQAITIGAKDAIREKTKFTDDPAMIAKVEELFKQDTRSDPTVLEGLTLEEVRQLHHKGTGGQPINIDRDLWRIFILGDTEVF</sequence>
<evidence type="ECO:0000313" key="2">
    <source>
        <dbReference type="Proteomes" id="UP000012338"/>
    </source>
</evidence>
<dbReference type="Proteomes" id="UP000012338">
    <property type="component" value="Unassembled WGS sequence"/>
</dbReference>
<evidence type="ECO:0000313" key="1">
    <source>
        <dbReference type="EMBL" id="ENI02342.1"/>
    </source>
</evidence>
<proteinExistence type="predicted"/>
<gene>
    <name evidence="1" type="ORF">COCC4DRAFT_63809</name>
</gene>
<keyword evidence="2" id="KW-1185">Reference proteome</keyword>
<reference evidence="1 2" key="1">
    <citation type="journal article" date="2012" name="PLoS Pathog.">
        <title>Diverse lifestyles and strategies of plant pathogenesis encoded in the genomes of eighteen Dothideomycetes fungi.</title>
        <authorList>
            <person name="Ohm R.A."/>
            <person name="Feau N."/>
            <person name="Henrissat B."/>
            <person name="Schoch C.L."/>
            <person name="Horwitz B.A."/>
            <person name="Barry K.W."/>
            <person name="Condon B.J."/>
            <person name="Copeland A.C."/>
            <person name="Dhillon B."/>
            <person name="Glaser F."/>
            <person name="Hesse C.N."/>
            <person name="Kosti I."/>
            <person name="LaButti K."/>
            <person name="Lindquist E.A."/>
            <person name="Lucas S."/>
            <person name="Salamov A.A."/>
            <person name="Bradshaw R.E."/>
            <person name="Ciuffetti L."/>
            <person name="Hamelin R.C."/>
            <person name="Kema G.H.J."/>
            <person name="Lawrence C."/>
            <person name="Scott J.A."/>
            <person name="Spatafora J.W."/>
            <person name="Turgeon B.G."/>
            <person name="de Wit P.J.G.M."/>
            <person name="Zhong S."/>
            <person name="Goodwin S.B."/>
            <person name="Grigoriev I.V."/>
        </authorList>
    </citation>
    <scope>NUCLEOTIDE SEQUENCE [LARGE SCALE GENOMIC DNA]</scope>
    <source>
        <strain evidence="2">C4 / ATCC 48331 / race T</strain>
    </source>
</reference>
<dbReference type="AlphaFoldDB" id="N4XAV4"/>
<dbReference type="HOGENOM" id="CLU_2284043_0_0_1"/>
<reference evidence="2" key="2">
    <citation type="journal article" date="2013" name="PLoS Genet.">
        <title>Comparative genome structure, secondary metabolite, and effector coding capacity across Cochliobolus pathogens.</title>
        <authorList>
            <person name="Condon B.J."/>
            <person name="Leng Y."/>
            <person name="Wu D."/>
            <person name="Bushley K.E."/>
            <person name="Ohm R.A."/>
            <person name="Otillar R."/>
            <person name="Martin J."/>
            <person name="Schackwitz W."/>
            <person name="Grimwood J."/>
            <person name="MohdZainudin N."/>
            <person name="Xue C."/>
            <person name="Wang R."/>
            <person name="Manning V.A."/>
            <person name="Dhillon B."/>
            <person name="Tu Z.J."/>
            <person name="Steffenson B.J."/>
            <person name="Salamov A."/>
            <person name="Sun H."/>
            <person name="Lowry S."/>
            <person name="LaButti K."/>
            <person name="Han J."/>
            <person name="Copeland A."/>
            <person name="Lindquist E."/>
            <person name="Barry K."/>
            <person name="Schmutz J."/>
            <person name="Baker S.E."/>
            <person name="Ciuffetti L.M."/>
            <person name="Grigoriev I.V."/>
            <person name="Zhong S."/>
            <person name="Turgeon B.G."/>
        </authorList>
    </citation>
    <scope>NUCLEOTIDE SEQUENCE [LARGE SCALE GENOMIC DNA]</scope>
    <source>
        <strain evidence="2">C4 / ATCC 48331 / race T</strain>
    </source>
</reference>
<dbReference type="OrthoDB" id="6499973at2759"/>
<name>N4XAV4_COCH4</name>
<organism evidence="1 2">
    <name type="scientific">Cochliobolus heterostrophus (strain C4 / ATCC 48331 / race T)</name>
    <name type="common">Southern corn leaf blight fungus</name>
    <name type="synonym">Bipolaris maydis</name>
    <dbReference type="NCBI Taxonomy" id="665024"/>
    <lineage>
        <taxon>Eukaryota</taxon>
        <taxon>Fungi</taxon>
        <taxon>Dikarya</taxon>
        <taxon>Ascomycota</taxon>
        <taxon>Pezizomycotina</taxon>
        <taxon>Dothideomycetes</taxon>
        <taxon>Pleosporomycetidae</taxon>
        <taxon>Pleosporales</taxon>
        <taxon>Pleosporineae</taxon>
        <taxon>Pleosporaceae</taxon>
        <taxon>Bipolaris</taxon>
    </lineage>
</organism>
<dbReference type="EMBL" id="KB733464">
    <property type="protein sequence ID" value="ENI02342.1"/>
    <property type="molecule type" value="Genomic_DNA"/>
</dbReference>